<organism evidence="1 2">
    <name type="scientific">Sphingomonas oryzagri</name>
    <dbReference type="NCBI Taxonomy" id="3042314"/>
    <lineage>
        <taxon>Bacteria</taxon>
        <taxon>Pseudomonadati</taxon>
        <taxon>Pseudomonadota</taxon>
        <taxon>Alphaproteobacteria</taxon>
        <taxon>Sphingomonadales</taxon>
        <taxon>Sphingomonadaceae</taxon>
        <taxon>Sphingomonas</taxon>
    </lineage>
</organism>
<evidence type="ECO:0000313" key="2">
    <source>
        <dbReference type="Proteomes" id="UP001160625"/>
    </source>
</evidence>
<protein>
    <submittedName>
        <fullName evidence="1">Uncharacterized protein</fullName>
    </submittedName>
</protein>
<evidence type="ECO:0000313" key="1">
    <source>
        <dbReference type="EMBL" id="MDH7638892.1"/>
    </source>
</evidence>
<dbReference type="Proteomes" id="UP001160625">
    <property type="component" value="Unassembled WGS sequence"/>
</dbReference>
<name>A0ABT6N124_9SPHN</name>
<gene>
    <name evidence="1" type="ORF">QGN17_09140</name>
</gene>
<sequence length="141" mass="14947">MTGDWLSRLEGHLVGRQCEIGRRETGWVVNLVGGGGIALPIPWRIVADGRIAFANEDDGHKFGLPAPVDGEAKANDLIGSRFITGASVDSQTADLTVHFGNDLRLDAFNNSCGYEGWHISLPPERGGMSVVAMGGGDVAIF</sequence>
<reference evidence="1" key="1">
    <citation type="submission" date="2023-04" db="EMBL/GenBank/DDBJ databases">
        <title>Sphingomonas sp. MAHUQ-71 isolated from rice field.</title>
        <authorList>
            <person name="Huq M.A."/>
        </authorList>
    </citation>
    <scope>NUCLEOTIDE SEQUENCE</scope>
    <source>
        <strain evidence="1">MAHUQ-71</strain>
    </source>
</reference>
<comment type="caution">
    <text evidence="1">The sequence shown here is derived from an EMBL/GenBank/DDBJ whole genome shotgun (WGS) entry which is preliminary data.</text>
</comment>
<proteinExistence type="predicted"/>
<accession>A0ABT6N124</accession>
<dbReference type="RefSeq" id="WP_281044166.1">
    <property type="nucleotide sequence ID" value="NZ_JARYGZ010000001.1"/>
</dbReference>
<keyword evidence="2" id="KW-1185">Reference proteome</keyword>
<dbReference type="EMBL" id="JARYGZ010000001">
    <property type="protein sequence ID" value="MDH7638892.1"/>
    <property type="molecule type" value="Genomic_DNA"/>
</dbReference>